<dbReference type="Gene3D" id="1.20.58.2150">
    <property type="match status" value="1"/>
</dbReference>
<dbReference type="GO" id="GO:0016787">
    <property type="term" value="F:hydrolase activity"/>
    <property type="evidence" value="ECO:0007669"/>
    <property type="project" value="UniProtKB-KW"/>
</dbReference>
<dbReference type="OrthoDB" id="4849794at2759"/>
<evidence type="ECO:0000256" key="2">
    <source>
        <dbReference type="SAM" id="SignalP"/>
    </source>
</evidence>
<evidence type="ECO:0000313" key="5">
    <source>
        <dbReference type="Proteomes" id="UP000703269"/>
    </source>
</evidence>
<keyword evidence="1 4" id="KW-0378">Hydrolase</keyword>
<dbReference type="Gene3D" id="3.30.379.10">
    <property type="entry name" value="Chitobiase/beta-hexosaminidase domain 2-like"/>
    <property type="match status" value="1"/>
</dbReference>
<sequence length="999" mass="109229">MPTPWRLAAFAALLALAAPAHAIGQTTCVAFKSASATFPVVSAGRAAPIFLADDDWPGVQRAAQDFAADIERVTGVKPSLANRTATATAKASNAIIVGTLGRSALVDAVVNNTGLDVSSVQGNWEAFLAKEVKNPLPGIDSAYVLIGADKRGTIFSMYDHSEQFGVSPWYWWADVPTTKHSELFVTSSGCSHGSPSVKYRGIFLNDEQPALQNWAMEKFTNGTGAALTGSPFNHLFYTKLYELLLRLKANYLWPAQWSSAFAVDDHLNQVFADWYGIAMGTSHEEPMTRSTPVEWNLFGTGPWDYGVNADAIYNFWVNGTERAAPYENVYTMGMRGAGDLPLSEGENIQLLEKVISDQRGILSNVFNTSDVTTIPQMWCLYKEVEGFYDDGMRVPDDITLLWTDDNWGNIRRFPTVAERNRTGGAGVYYHFDYVGDPRDFKWITSTQISKTYEEMSLAIDREATRIWIVNVGDLKPYEMDIEFFITYGWNSSIWDRNNVASFVNSWAEREFDMSAKDAATVSDILANVTRFNARRKPELLNSTVYSLVNYREAETMLSEWQSLNATATKLFDSVSADKQGAFFQLVLHPVQASATLATMWIFAGINNLRASQARLSANGFKDSVEALFEADYALEEQYHSILGGKWDHMMDQTHVGYVYWQQPMQNSMPAVTKVQAKKQALPGPMRIVPEGTLGAWPGDNMNDCAAMYSCGPPTLTLDPFVPFGNRFVDVGAAGPAPFAFSVSSNVSWLTIEPSSGSVSPSSPETRVFISVDWSKVTGVEFANINFVANATGQPTSAQNAFFVANKTAVPAGFKGFVEGDGGISIEAAHTSRNTTVAGITWVELPGYGRTLSGITPWPRGGNELNFTAGTGPHVEYDFMLFNTIGSAGNVTVHTQVAPTLNNYDPTRPVALAVSVDGIAPVTTYFFPAAAPGSLPPQWDGTDGFVANSFIDVPNNFSLAPGPHTLKVWMVEPTVVVQKIIIDTGGVRQSYLGPPESIRV</sequence>
<evidence type="ECO:0000256" key="1">
    <source>
        <dbReference type="ARBA" id="ARBA00022801"/>
    </source>
</evidence>
<dbReference type="Gene3D" id="3.20.20.520">
    <property type="entry name" value="Glycosyl hydrolase family 115"/>
    <property type="match status" value="1"/>
</dbReference>
<protein>
    <submittedName>
        <fullName evidence="4">Glycoside hydrolase family 115 protein</fullName>
    </submittedName>
</protein>
<keyword evidence="5" id="KW-1185">Reference proteome</keyword>
<dbReference type="Proteomes" id="UP000703269">
    <property type="component" value="Unassembled WGS sequence"/>
</dbReference>
<comment type="caution">
    <text evidence="4">The sequence shown here is derived from an EMBL/GenBank/DDBJ whole genome shotgun (WGS) entry which is preliminary data.</text>
</comment>
<dbReference type="Pfam" id="PF15979">
    <property type="entry name" value="Glyco_hydro_115"/>
    <property type="match status" value="1"/>
</dbReference>
<keyword evidence="2" id="KW-0732">Signal</keyword>
<dbReference type="InterPro" id="IPR031924">
    <property type="entry name" value="GH115"/>
</dbReference>
<dbReference type="EMBL" id="BPQB01000011">
    <property type="protein sequence ID" value="GJE88990.1"/>
    <property type="molecule type" value="Genomic_DNA"/>
</dbReference>
<dbReference type="Pfam" id="PF17829">
    <property type="entry name" value="GH115_C"/>
    <property type="match status" value="1"/>
</dbReference>
<dbReference type="InterPro" id="IPR041437">
    <property type="entry name" value="GH115_C"/>
</dbReference>
<evidence type="ECO:0000313" key="4">
    <source>
        <dbReference type="EMBL" id="GJE88990.1"/>
    </source>
</evidence>
<proteinExistence type="predicted"/>
<reference evidence="4 5" key="1">
    <citation type="submission" date="2021-08" db="EMBL/GenBank/DDBJ databases">
        <title>Draft Genome Sequence of Phanerochaete sordida strain YK-624.</title>
        <authorList>
            <person name="Mori T."/>
            <person name="Dohra H."/>
            <person name="Suzuki T."/>
            <person name="Kawagishi H."/>
            <person name="Hirai H."/>
        </authorList>
    </citation>
    <scope>NUCLEOTIDE SEQUENCE [LARGE SCALE GENOMIC DNA]</scope>
    <source>
        <strain evidence="4 5">YK-624</strain>
    </source>
</reference>
<gene>
    <name evidence="4" type="ORF">PsYK624_050790</name>
</gene>
<feature type="domain" description="Gylcosyl hydrolase 115 C-terminal" evidence="3">
    <location>
        <begin position="815"/>
        <end position="995"/>
    </location>
</feature>
<dbReference type="PANTHER" id="PTHR37842:SF2">
    <property type="entry name" value="GYLCOSYL HYDROLASE 115 C-TERMINAL DOMAIN-CONTAINING PROTEIN"/>
    <property type="match status" value="1"/>
</dbReference>
<dbReference type="Gene3D" id="2.60.120.1620">
    <property type="match status" value="1"/>
</dbReference>
<dbReference type="InterPro" id="IPR042301">
    <property type="entry name" value="GH115_sf"/>
</dbReference>
<evidence type="ECO:0000259" key="3">
    <source>
        <dbReference type="Pfam" id="PF17829"/>
    </source>
</evidence>
<dbReference type="AlphaFoldDB" id="A0A9P3LB92"/>
<accession>A0A9P3LB92</accession>
<name>A0A9P3LB92_9APHY</name>
<dbReference type="InterPro" id="IPR029018">
    <property type="entry name" value="Hex-like_dom2"/>
</dbReference>
<feature type="signal peptide" evidence="2">
    <location>
        <begin position="1"/>
        <end position="22"/>
    </location>
</feature>
<dbReference type="PANTHER" id="PTHR37842">
    <property type="match status" value="1"/>
</dbReference>
<feature type="chain" id="PRO_5040445861" evidence="2">
    <location>
        <begin position="23"/>
        <end position="999"/>
    </location>
</feature>
<organism evidence="4 5">
    <name type="scientific">Phanerochaete sordida</name>
    <dbReference type="NCBI Taxonomy" id="48140"/>
    <lineage>
        <taxon>Eukaryota</taxon>
        <taxon>Fungi</taxon>
        <taxon>Dikarya</taxon>
        <taxon>Basidiomycota</taxon>
        <taxon>Agaricomycotina</taxon>
        <taxon>Agaricomycetes</taxon>
        <taxon>Polyporales</taxon>
        <taxon>Phanerochaetaceae</taxon>
        <taxon>Phanerochaete</taxon>
    </lineage>
</organism>